<dbReference type="Gene3D" id="1.10.10.10">
    <property type="entry name" value="Winged helix-like DNA-binding domain superfamily/Winged helix DNA-binding domain"/>
    <property type="match status" value="1"/>
</dbReference>
<evidence type="ECO:0000256" key="1">
    <source>
        <dbReference type="ARBA" id="ARBA00023015"/>
    </source>
</evidence>
<dbReference type="SUPFAM" id="SSF55781">
    <property type="entry name" value="GAF domain-like"/>
    <property type="match status" value="1"/>
</dbReference>
<gene>
    <name evidence="5" type="ORF">DFR68_101808</name>
</gene>
<dbReference type="InterPro" id="IPR036388">
    <property type="entry name" value="WH-like_DNA-bd_sf"/>
</dbReference>
<dbReference type="Pfam" id="PF00196">
    <property type="entry name" value="GerE"/>
    <property type="match status" value="1"/>
</dbReference>
<dbReference type="PANTHER" id="PTHR44688">
    <property type="entry name" value="DNA-BINDING TRANSCRIPTIONAL ACTIVATOR DEVR_DOSR"/>
    <property type="match status" value="1"/>
</dbReference>
<keyword evidence="2" id="KW-0238">DNA-binding</keyword>
<organism evidence="5 6">
    <name type="scientific">Nocardia mexicana</name>
    <dbReference type="NCBI Taxonomy" id="279262"/>
    <lineage>
        <taxon>Bacteria</taxon>
        <taxon>Bacillati</taxon>
        <taxon>Actinomycetota</taxon>
        <taxon>Actinomycetes</taxon>
        <taxon>Mycobacteriales</taxon>
        <taxon>Nocardiaceae</taxon>
        <taxon>Nocardia</taxon>
    </lineage>
</organism>
<evidence type="ECO:0000313" key="6">
    <source>
        <dbReference type="Proteomes" id="UP000255355"/>
    </source>
</evidence>
<dbReference type="PROSITE" id="PS00622">
    <property type="entry name" value="HTH_LUXR_1"/>
    <property type="match status" value="1"/>
</dbReference>
<dbReference type="RefSeq" id="WP_084519311.1">
    <property type="nucleotide sequence ID" value="NZ_QQAZ01000001.1"/>
</dbReference>
<dbReference type="Proteomes" id="UP000255355">
    <property type="component" value="Unassembled WGS sequence"/>
</dbReference>
<dbReference type="Gene3D" id="3.30.450.40">
    <property type="match status" value="1"/>
</dbReference>
<dbReference type="GO" id="GO:0003677">
    <property type="term" value="F:DNA binding"/>
    <property type="evidence" value="ECO:0007669"/>
    <property type="project" value="UniProtKB-KW"/>
</dbReference>
<evidence type="ECO:0000259" key="4">
    <source>
        <dbReference type="PROSITE" id="PS50043"/>
    </source>
</evidence>
<dbReference type="STRING" id="1210089.GCA_001613165_01906"/>
<dbReference type="InterPro" id="IPR003018">
    <property type="entry name" value="GAF"/>
</dbReference>
<dbReference type="PANTHER" id="PTHR44688:SF25">
    <property type="entry name" value="HTH LUXR-TYPE DOMAIN-CONTAINING PROTEIN"/>
    <property type="match status" value="1"/>
</dbReference>
<dbReference type="CDD" id="cd06170">
    <property type="entry name" value="LuxR_C_like"/>
    <property type="match status" value="1"/>
</dbReference>
<keyword evidence="6" id="KW-1185">Reference proteome</keyword>
<name>A0A370HFF8_9NOCA</name>
<dbReference type="OrthoDB" id="161302at2"/>
<dbReference type="AlphaFoldDB" id="A0A370HFF8"/>
<keyword evidence="3" id="KW-0804">Transcription</keyword>
<dbReference type="EMBL" id="QQAZ01000001">
    <property type="protein sequence ID" value="RDI55971.1"/>
    <property type="molecule type" value="Genomic_DNA"/>
</dbReference>
<dbReference type="InterPro" id="IPR000792">
    <property type="entry name" value="Tscrpt_reg_LuxR_C"/>
</dbReference>
<proteinExistence type="predicted"/>
<accession>A0A370HFF8</accession>
<reference evidence="5 6" key="1">
    <citation type="submission" date="2018-07" db="EMBL/GenBank/DDBJ databases">
        <title>Genomic Encyclopedia of Type Strains, Phase IV (KMG-IV): sequencing the most valuable type-strain genomes for metagenomic binning, comparative biology and taxonomic classification.</title>
        <authorList>
            <person name="Goeker M."/>
        </authorList>
    </citation>
    <scope>NUCLEOTIDE SEQUENCE [LARGE SCALE GENOMIC DNA]</scope>
    <source>
        <strain evidence="5 6">DSM 44952</strain>
    </source>
</reference>
<protein>
    <submittedName>
        <fullName evidence="5">Regulatory LuxR family protein</fullName>
    </submittedName>
</protein>
<evidence type="ECO:0000256" key="2">
    <source>
        <dbReference type="ARBA" id="ARBA00023125"/>
    </source>
</evidence>
<feature type="domain" description="HTH luxR-type" evidence="4">
    <location>
        <begin position="298"/>
        <end position="363"/>
    </location>
</feature>
<dbReference type="PRINTS" id="PR00038">
    <property type="entry name" value="HTHLUXR"/>
</dbReference>
<keyword evidence="1" id="KW-0805">Transcription regulation</keyword>
<dbReference type="GO" id="GO:0006355">
    <property type="term" value="P:regulation of DNA-templated transcription"/>
    <property type="evidence" value="ECO:0007669"/>
    <property type="project" value="InterPro"/>
</dbReference>
<dbReference type="InterPro" id="IPR029016">
    <property type="entry name" value="GAF-like_dom_sf"/>
</dbReference>
<evidence type="ECO:0000256" key="3">
    <source>
        <dbReference type="ARBA" id="ARBA00023163"/>
    </source>
</evidence>
<dbReference type="Pfam" id="PF01590">
    <property type="entry name" value="GAF"/>
    <property type="match status" value="1"/>
</dbReference>
<sequence>MATGTLDTHHRGMMLDADLSGRIRDLTAAVSRTLGREFPVRDLLPASAARQLLRYLWDATVADLTTLANTHAEPGRVAELTVLLARIRDAEGEVDEIRVSEGVEMMHRVRRALARLHDATTADDLLARAPEAVCTLGFDRALVSTVDESFWHLHTMCVIGDQRLAEEMVTAGRSRPPRLDGTLIESDIVRHARPGLALDVQHNPRVDRTLVKMSGSTSYGIAPLTVRGKVVGLVHGDCHRPHRDVDATDRAVLDLFAEGLSHSLARLRVLDGLADLRRGMDQLTTDVNIAARQAVPAPAPAHPLLSSREVEVVELLAAGEPNRLIARKLSISEGTVKTHVTHILRKLGAANRAEAVAYWLRDTATRHGH</sequence>
<dbReference type="PROSITE" id="PS50043">
    <property type="entry name" value="HTH_LUXR_2"/>
    <property type="match status" value="1"/>
</dbReference>
<comment type="caution">
    <text evidence="5">The sequence shown here is derived from an EMBL/GenBank/DDBJ whole genome shotgun (WGS) entry which is preliminary data.</text>
</comment>
<dbReference type="InterPro" id="IPR016032">
    <property type="entry name" value="Sig_transdc_resp-reg_C-effctor"/>
</dbReference>
<evidence type="ECO:0000313" key="5">
    <source>
        <dbReference type="EMBL" id="RDI55971.1"/>
    </source>
</evidence>
<dbReference type="SUPFAM" id="SSF46894">
    <property type="entry name" value="C-terminal effector domain of the bipartite response regulators"/>
    <property type="match status" value="1"/>
</dbReference>
<dbReference type="SMART" id="SM00421">
    <property type="entry name" value="HTH_LUXR"/>
    <property type="match status" value="1"/>
</dbReference>